<dbReference type="OrthoDB" id="981213at2"/>
<keyword evidence="2" id="KW-1133">Transmembrane helix</keyword>
<dbReference type="EMBL" id="QEWP01000001">
    <property type="protein sequence ID" value="PWE01150.1"/>
    <property type="molecule type" value="Genomic_DNA"/>
</dbReference>
<comment type="caution">
    <text evidence="4">The sequence shown here is derived from an EMBL/GenBank/DDBJ whole genome shotgun (WGS) entry which is preliminary data.</text>
</comment>
<keyword evidence="2" id="KW-0812">Transmembrane</keyword>
<organism evidence="4 5">
    <name type="scientific">Marinilabilia rubra</name>
    <dbReference type="NCBI Taxonomy" id="2162893"/>
    <lineage>
        <taxon>Bacteria</taxon>
        <taxon>Pseudomonadati</taxon>
        <taxon>Bacteroidota</taxon>
        <taxon>Bacteroidia</taxon>
        <taxon>Marinilabiliales</taxon>
        <taxon>Marinilabiliaceae</taxon>
        <taxon>Marinilabilia</taxon>
    </lineage>
</organism>
<keyword evidence="3" id="KW-0732">Signal</keyword>
<evidence type="ECO:0000256" key="1">
    <source>
        <dbReference type="SAM" id="Coils"/>
    </source>
</evidence>
<accession>A0A2U2BDL0</accession>
<dbReference type="AlphaFoldDB" id="A0A2U2BDL0"/>
<keyword evidence="1" id="KW-0175">Coiled coil</keyword>
<dbReference type="GO" id="GO:0032259">
    <property type="term" value="P:methylation"/>
    <property type="evidence" value="ECO:0007669"/>
    <property type="project" value="UniProtKB-KW"/>
</dbReference>
<feature type="chain" id="PRO_5015583276" evidence="3">
    <location>
        <begin position="23"/>
        <end position="201"/>
    </location>
</feature>
<dbReference type="Proteomes" id="UP000244956">
    <property type="component" value="Unassembled WGS sequence"/>
</dbReference>
<protein>
    <submittedName>
        <fullName evidence="4">tRNA (Guanine-N1)-methyltransferase</fullName>
    </submittedName>
</protein>
<keyword evidence="4" id="KW-0489">Methyltransferase</keyword>
<evidence type="ECO:0000313" key="5">
    <source>
        <dbReference type="Proteomes" id="UP000244956"/>
    </source>
</evidence>
<reference evidence="4 5" key="1">
    <citation type="submission" date="2018-05" db="EMBL/GenBank/DDBJ databases">
        <title>Marinilabilia rubrum sp. nov., isolated from saltern sediment.</title>
        <authorList>
            <person name="Zhang R."/>
        </authorList>
    </citation>
    <scope>NUCLEOTIDE SEQUENCE [LARGE SCALE GENOMIC DNA]</scope>
    <source>
        <strain evidence="4 5">WTE16</strain>
    </source>
</reference>
<keyword evidence="2" id="KW-0472">Membrane</keyword>
<feature type="transmembrane region" description="Helical" evidence="2">
    <location>
        <begin position="132"/>
        <end position="151"/>
    </location>
</feature>
<dbReference type="GO" id="GO:0008168">
    <property type="term" value="F:methyltransferase activity"/>
    <property type="evidence" value="ECO:0007669"/>
    <property type="project" value="UniProtKB-KW"/>
</dbReference>
<feature type="coiled-coil region" evidence="1">
    <location>
        <begin position="158"/>
        <end position="200"/>
    </location>
</feature>
<evidence type="ECO:0000313" key="4">
    <source>
        <dbReference type="EMBL" id="PWE01150.1"/>
    </source>
</evidence>
<evidence type="ECO:0000256" key="2">
    <source>
        <dbReference type="SAM" id="Phobius"/>
    </source>
</evidence>
<sequence>MKITKSIYFLIAIVLITNSASAQNDETEATLDQGPISGQFDYMIEESSRYEEFRVVKIAWLNKLKSNVLDSLGNLQSTIESRNSSIDSLNNRIGEINQTLDNTKEDLNEAVTAKNSIPFLGSEMPKGKYNSLMWGVVIILAAAAGFLFLLFKRSHHVTSEMKEKYNILEKEYEGHRKRALEKEKTMARQHLNELNKLRGRD</sequence>
<name>A0A2U2BDL0_9BACT</name>
<evidence type="ECO:0000256" key="3">
    <source>
        <dbReference type="SAM" id="SignalP"/>
    </source>
</evidence>
<dbReference type="RefSeq" id="WP_109262604.1">
    <property type="nucleotide sequence ID" value="NZ_QEWP01000001.1"/>
</dbReference>
<keyword evidence="5" id="KW-1185">Reference proteome</keyword>
<keyword evidence="4" id="KW-0808">Transferase</keyword>
<dbReference type="Gene3D" id="1.20.1170.10">
    <property type="match status" value="1"/>
</dbReference>
<feature type="signal peptide" evidence="3">
    <location>
        <begin position="1"/>
        <end position="22"/>
    </location>
</feature>
<proteinExistence type="predicted"/>
<gene>
    <name evidence="4" type="ORF">DDZ16_01285</name>
</gene>